<evidence type="ECO:0000256" key="1">
    <source>
        <dbReference type="SAM" id="MobiDB-lite"/>
    </source>
</evidence>
<proteinExistence type="predicted"/>
<feature type="region of interest" description="Disordered" evidence="1">
    <location>
        <begin position="112"/>
        <end position="155"/>
    </location>
</feature>
<keyword evidence="2" id="KW-0732">Signal</keyword>
<feature type="chain" id="PRO_5032323004" description="Periplasmic heavy metal sensor" evidence="2">
    <location>
        <begin position="24"/>
        <end position="155"/>
    </location>
</feature>
<evidence type="ECO:0000313" key="4">
    <source>
        <dbReference type="Proteomes" id="UP000582837"/>
    </source>
</evidence>
<protein>
    <recommendedName>
        <fullName evidence="5">Periplasmic heavy metal sensor</fullName>
    </recommendedName>
</protein>
<accession>A0A841GPR4</accession>
<evidence type="ECO:0000313" key="3">
    <source>
        <dbReference type="EMBL" id="MBB6068970.1"/>
    </source>
</evidence>
<dbReference type="EMBL" id="JACHIA010000001">
    <property type="protein sequence ID" value="MBB6068970.1"/>
    <property type="molecule type" value="Genomic_DNA"/>
</dbReference>
<sequence>MNRLFGAALVAALGAPALLSAQAAPAQQQPSPFAALERREELRLSAAQFSRITVARDSLREAHRIHCGPMHASTPTEAEEARHHAEMAAINERWESQARAVLTPEQVQRLAAIQAASPAPAAAHGEGHGAGHGAHSAPATPAAPAAGHSGHHPKR</sequence>
<evidence type="ECO:0008006" key="5">
    <source>
        <dbReference type="Google" id="ProtNLM"/>
    </source>
</evidence>
<reference evidence="3 4" key="1">
    <citation type="submission" date="2020-08" db="EMBL/GenBank/DDBJ databases">
        <title>Genomic Encyclopedia of Type Strains, Phase IV (KMG-IV): sequencing the most valuable type-strain genomes for metagenomic binning, comparative biology and taxonomic classification.</title>
        <authorList>
            <person name="Goeker M."/>
        </authorList>
    </citation>
    <scope>NUCLEOTIDE SEQUENCE [LARGE SCALE GENOMIC DNA]</scope>
    <source>
        <strain evidence="3 4">DSM 29007</strain>
    </source>
</reference>
<evidence type="ECO:0000256" key="2">
    <source>
        <dbReference type="SAM" id="SignalP"/>
    </source>
</evidence>
<keyword evidence="4" id="KW-1185">Reference proteome</keyword>
<feature type="signal peptide" evidence="2">
    <location>
        <begin position="1"/>
        <end position="23"/>
    </location>
</feature>
<organism evidence="3 4">
    <name type="scientific">Longimicrobium terrae</name>
    <dbReference type="NCBI Taxonomy" id="1639882"/>
    <lineage>
        <taxon>Bacteria</taxon>
        <taxon>Pseudomonadati</taxon>
        <taxon>Gemmatimonadota</taxon>
        <taxon>Longimicrobiia</taxon>
        <taxon>Longimicrobiales</taxon>
        <taxon>Longimicrobiaceae</taxon>
        <taxon>Longimicrobium</taxon>
    </lineage>
</organism>
<feature type="compositionally biased region" description="Low complexity" evidence="1">
    <location>
        <begin position="115"/>
        <end position="124"/>
    </location>
</feature>
<gene>
    <name evidence="3" type="ORF">HNQ61_000581</name>
</gene>
<name>A0A841GPR4_9BACT</name>
<dbReference type="Proteomes" id="UP000582837">
    <property type="component" value="Unassembled WGS sequence"/>
</dbReference>
<dbReference type="RefSeq" id="WP_170031561.1">
    <property type="nucleotide sequence ID" value="NZ_JABDTL010000001.1"/>
</dbReference>
<dbReference type="AlphaFoldDB" id="A0A841GPR4"/>
<feature type="compositionally biased region" description="Low complexity" evidence="1">
    <location>
        <begin position="133"/>
        <end position="148"/>
    </location>
</feature>
<comment type="caution">
    <text evidence="3">The sequence shown here is derived from an EMBL/GenBank/DDBJ whole genome shotgun (WGS) entry which is preliminary data.</text>
</comment>